<dbReference type="InterPro" id="IPR001878">
    <property type="entry name" value="Znf_CCHC"/>
</dbReference>
<gene>
    <name evidence="5" type="ORF">M8C21_001593</name>
</gene>
<dbReference type="SUPFAM" id="SSF50249">
    <property type="entry name" value="Nucleic acid-binding proteins"/>
    <property type="match status" value="1"/>
</dbReference>
<dbReference type="PRINTS" id="PR00050">
    <property type="entry name" value="COLDSHOCK"/>
</dbReference>
<keyword evidence="1" id="KW-0479">Metal-binding</keyword>
<evidence type="ECO:0000256" key="2">
    <source>
        <dbReference type="SAM" id="MobiDB-lite"/>
    </source>
</evidence>
<comment type="caution">
    <text evidence="5">The sequence shown here is derived from an EMBL/GenBank/DDBJ whole genome shotgun (WGS) entry which is preliminary data.</text>
</comment>
<dbReference type="PROSITE" id="PS50158">
    <property type="entry name" value="ZF_CCHC"/>
    <property type="match status" value="2"/>
</dbReference>
<feature type="domain" description="CCHC-type" evidence="3">
    <location>
        <begin position="129"/>
        <end position="142"/>
    </location>
</feature>
<dbReference type="SUPFAM" id="SSF57756">
    <property type="entry name" value="Retrovirus zinc finger-like domains"/>
    <property type="match status" value="2"/>
</dbReference>
<evidence type="ECO:0000313" key="5">
    <source>
        <dbReference type="EMBL" id="KAI7729612.1"/>
    </source>
</evidence>
<feature type="region of interest" description="Disordered" evidence="2">
    <location>
        <begin position="146"/>
        <end position="171"/>
    </location>
</feature>
<dbReference type="GO" id="GO:0008270">
    <property type="term" value="F:zinc ion binding"/>
    <property type="evidence" value="ECO:0007669"/>
    <property type="project" value="UniProtKB-KW"/>
</dbReference>
<proteinExistence type="predicted"/>
<evidence type="ECO:0000259" key="3">
    <source>
        <dbReference type="PROSITE" id="PS50158"/>
    </source>
</evidence>
<evidence type="ECO:0000313" key="6">
    <source>
        <dbReference type="Proteomes" id="UP001206925"/>
    </source>
</evidence>
<dbReference type="Pfam" id="PF00313">
    <property type="entry name" value="CSD"/>
    <property type="match status" value="1"/>
</dbReference>
<keyword evidence="6" id="KW-1185">Reference proteome</keyword>
<feature type="compositionally biased region" description="Gly residues" evidence="2">
    <location>
        <begin position="95"/>
        <end position="114"/>
    </location>
</feature>
<organism evidence="5 6">
    <name type="scientific">Ambrosia artemisiifolia</name>
    <name type="common">Common ragweed</name>
    <dbReference type="NCBI Taxonomy" id="4212"/>
    <lineage>
        <taxon>Eukaryota</taxon>
        <taxon>Viridiplantae</taxon>
        <taxon>Streptophyta</taxon>
        <taxon>Embryophyta</taxon>
        <taxon>Tracheophyta</taxon>
        <taxon>Spermatophyta</taxon>
        <taxon>Magnoliopsida</taxon>
        <taxon>eudicotyledons</taxon>
        <taxon>Gunneridae</taxon>
        <taxon>Pentapetalae</taxon>
        <taxon>asterids</taxon>
        <taxon>campanulids</taxon>
        <taxon>Asterales</taxon>
        <taxon>Asteraceae</taxon>
        <taxon>Asteroideae</taxon>
        <taxon>Heliantheae alliance</taxon>
        <taxon>Heliantheae</taxon>
        <taxon>Ambrosia</taxon>
    </lineage>
</organism>
<dbReference type="InterPro" id="IPR011129">
    <property type="entry name" value="CSD"/>
</dbReference>
<reference evidence="5" key="1">
    <citation type="submission" date="2022-06" db="EMBL/GenBank/DDBJ databases">
        <title>Uncovering the hologenomic basis of an extraordinary plant invasion.</title>
        <authorList>
            <person name="Bieker V.C."/>
            <person name="Martin M.D."/>
            <person name="Gilbert T."/>
            <person name="Hodgins K."/>
            <person name="Battlay P."/>
            <person name="Petersen B."/>
            <person name="Wilson J."/>
        </authorList>
    </citation>
    <scope>NUCLEOTIDE SEQUENCE</scope>
    <source>
        <strain evidence="5">AA19_3_7</strain>
        <tissue evidence="5">Leaf</tissue>
    </source>
</reference>
<dbReference type="SMART" id="SM00357">
    <property type="entry name" value="CSP"/>
    <property type="match status" value="1"/>
</dbReference>
<dbReference type="InterPro" id="IPR012340">
    <property type="entry name" value="NA-bd_OB-fold"/>
</dbReference>
<dbReference type="PANTHER" id="PTHR46565:SF5">
    <property type="entry name" value="COLD SHOCK PROTEIN 2-LIKE"/>
    <property type="match status" value="1"/>
</dbReference>
<dbReference type="CDD" id="cd04458">
    <property type="entry name" value="CSP_CDS"/>
    <property type="match status" value="1"/>
</dbReference>
<dbReference type="PROSITE" id="PS51857">
    <property type="entry name" value="CSD_2"/>
    <property type="match status" value="1"/>
</dbReference>
<dbReference type="SMART" id="SM00343">
    <property type="entry name" value="ZnF_C2HC"/>
    <property type="match status" value="2"/>
</dbReference>
<accession>A0AAD5G5Z6</accession>
<evidence type="ECO:0000259" key="4">
    <source>
        <dbReference type="PROSITE" id="PS51857"/>
    </source>
</evidence>
<dbReference type="InterPro" id="IPR002059">
    <property type="entry name" value="CSP_DNA-bd"/>
</dbReference>
<keyword evidence="1" id="KW-0862">Zinc</keyword>
<dbReference type="GO" id="GO:0003676">
    <property type="term" value="F:nucleic acid binding"/>
    <property type="evidence" value="ECO:0007669"/>
    <property type="project" value="InterPro"/>
</dbReference>
<keyword evidence="1" id="KW-0863">Zinc-finger</keyword>
<dbReference type="Gene3D" id="4.10.60.10">
    <property type="entry name" value="Zinc finger, CCHC-type"/>
    <property type="match status" value="2"/>
</dbReference>
<evidence type="ECO:0000256" key="1">
    <source>
        <dbReference type="PROSITE-ProRule" id="PRU00047"/>
    </source>
</evidence>
<dbReference type="EMBL" id="JAMZMK010010964">
    <property type="protein sequence ID" value="KAI7729612.1"/>
    <property type="molecule type" value="Genomic_DNA"/>
</dbReference>
<dbReference type="Proteomes" id="UP001206925">
    <property type="component" value="Unassembled WGS sequence"/>
</dbReference>
<dbReference type="Gene3D" id="2.40.50.140">
    <property type="entry name" value="Nucleic acid-binding proteins"/>
    <property type="match status" value="1"/>
</dbReference>
<feature type="compositionally biased region" description="Basic residues" evidence="2">
    <location>
        <begin position="84"/>
        <end position="94"/>
    </location>
</feature>
<sequence length="196" mass="21382">MAEMKRYEGTVKWFNGQKGFGFIDPEDDSGNDLFVHQSEIKAEGFRFLRDGQRVEFSVDSSEDGRKKAVDVVGLGRTRGYRSGPRGRGHGRGRRGGYGTDGDGTRGGRFGQGGRGGDDDGDVEVGGPQCYNCGRFGHFARNCYRSNDYGGGNQGYDPRRGRGHGRGRGGGRDVQSGTCYRCGEEGHFARECSNEQV</sequence>
<dbReference type="PANTHER" id="PTHR46565">
    <property type="entry name" value="COLD SHOCK DOMAIN PROTEIN 2"/>
    <property type="match status" value="1"/>
</dbReference>
<protein>
    <submittedName>
        <fullName evidence="5">Uncharacterized protein</fullName>
    </submittedName>
</protein>
<name>A0AAD5G5Z6_AMBAR</name>
<dbReference type="AlphaFoldDB" id="A0AAD5G5Z6"/>
<dbReference type="Pfam" id="PF00098">
    <property type="entry name" value="zf-CCHC"/>
    <property type="match status" value="2"/>
</dbReference>
<feature type="region of interest" description="Disordered" evidence="2">
    <location>
        <begin position="76"/>
        <end position="121"/>
    </location>
</feature>
<dbReference type="InterPro" id="IPR036875">
    <property type="entry name" value="Znf_CCHC_sf"/>
</dbReference>
<feature type="domain" description="CCHC-type" evidence="3">
    <location>
        <begin position="178"/>
        <end position="193"/>
    </location>
</feature>
<feature type="domain" description="CSD" evidence="4">
    <location>
        <begin position="6"/>
        <end position="73"/>
    </location>
</feature>